<dbReference type="SUPFAM" id="SSF52833">
    <property type="entry name" value="Thioredoxin-like"/>
    <property type="match status" value="1"/>
</dbReference>
<evidence type="ECO:0000313" key="3">
    <source>
        <dbReference type="Proteomes" id="UP001151760"/>
    </source>
</evidence>
<accession>A0ABQ5FK77</accession>
<sequence>MGHPSPHVWYVTPGRTVTPRMFHSSSYMRSAKEGSRPLLTTGGNYRDPPSPAAVLAGIGAGLLFMHYNDENRAIRQVLQFDLYVLNGSEFDSKHIVATQKDLKGNWTLLHFGYTSSPDVGPAELSKLTKARKTLPSSDSKQNLKVQPLLQLIHNVISQSEAKLNGVKRNEMKKGGFGSGSDDRGLQVEDVWIDYGECVDIREARTLNLLGHLESSLEM</sequence>
<reference evidence="2" key="2">
    <citation type="submission" date="2022-01" db="EMBL/GenBank/DDBJ databases">
        <authorList>
            <person name="Yamashiro T."/>
            <person name="Shiraishi A."/>
            <person name="Satake H."/>
            <person name="Nakayama K."/>
        </authorList>
    </citation>
    <scope>NUCLEOTIDE SEQUENCE</scope>
</reference>
<dbReference type="PANTHER" id="PTHR12151">
    <property type="entry name" value="ELECTRON TRANSPORT PROTIN SCO1/SENC FAMILY MEMBER"/>
    <property type="match status" value="1"/>
</dbReference>
<dbReference type="Proteomes" id="UP001151760">
    <property type="component" value="Unassembled WGS sequence"/>
</dbReference>
<reference evidence="2" key="1">
    <citation type="journal article" date="2022" name="Int. J. Mol. Sci.">
        <title>Draft Genome of Tanacetum Coccineum: Genomic Comparison of Closely Related Tanacetum-Family Plants.</title>
        <authorList>
            <person name="Yamashiro T."/>
            <person name="Shiraishi A."/>
            <person name="Nakayama K."/>
            <person name="Satake H."/>
        </authorList>
    </citation>
    <scope>NUCLEOTIDE SEQUENCE</scope>
</reference>
<comment type="caution">
    <text evidence="2">The sequence shown here is derived from an EMBL/GenBank/DDBJ whole genome shotgun (WGS) entry which is preliminary data.</text>
</comment>
<organism evidence="2 3">
    <name type="scientific">Tanacetum coccineum</name>
    <dbReference type="NCBI Taxonomy" id="301880"/>
    <lineage>
        <taxon>Eukaryota</taxon>
        <taxon>Viridiplantae</taxon>
        <taxon>Streptophyta</taxon>
        <taxon>Embryophyta</taxon>
        <taxon>Tracheophyta</taxon>
        <taxon>Spermatophyta</taxon>
        <taxon>Magnoliopsida</taxon>
        <taxon>eudicotyledons</taxon>
        <taxon>Gunneridae</taxon>
        <taxon>Pentapetalae</taxon>
        <taxon>asterids</taxon>
        <taxon>campanulids</taxon>
        <taxon>Asterales</taxon>
        <taxon>Asteraceae</taxon>
        <taxon>Asteroideae</taxon>
        <taxon>Anthemideae</taxon>
        <taxon>Anthemidinae</taxon>
        <taxon>Tanacetum</taxon>
    </lineage>
</organism>
<evidence type="ECO:0000256" key="1">
    <source>
        <dbReference type="ARBA" id="ARBA00010996"/>
    </source>
</evidence>
<dbReference type="InterPro" id="IPR036249">
    <property type="entry name" value="Thioredoxin-like_sf"/>
</dbReference>
<dbReference type="Pfam" id="PF02630">
    <property type="entry name" value="SCO1-SenC"/>
    <property type="match status" value="1"/>
</dbReference>
<proteinExistence type="inferred from homology"/>
<dbReference type="PANTHER" id="PTHR12151:SF1">
    <property type="entry name" value="PROTEIN SCO1 HOMOLOG 2, MITOCHONDRIAL"/>
    <property type="match status" value="1"/>
</dbReference>
<keyword evidence="3" id="KW-1185">Reference proteome</keyword>
<dbReference type="Gene3D" id="3.40.30.10">
    <property type="entry name" value="Glutaredoxin"/>
    <property type="match status" value="1"/>
</dbReference>
<protein>
    <submittedName>
        <fullName evidence="2">Protein SCO1 homolog 2, mitochondrial isoform X1</fullName>
    </submittedName>
</protein>
<dbReference type="InterPro" id="IPR003782">
    <property type="entry name" value="SCO1/SenC"/>
</dbReference>
<comment type="similarity">
    <text evidence="1">Belongs to the SCO1/2 family.</text>
</comment>
<gene>
    <name evidence="2" type="ORF">Tco_1015228</name>
</gene>
<dbReference type="EMBL" id="BQNB010017486">
    <property type="protein sequence ID" value="GJT63748.1"/>
    <property type="molecule type" value="Genomic_DNA"/>
</dbReference>
<evidence type="ECO:0000313" key="2">
    <source>
        <dbReference type="EMBL" id="GJT63748.1"/>
    </source>
</evidence>
<name>A0ABQ5FK77_9ASTR</name>